<comment type="caution">
    <text evidence="2">The sequence shown here is derived from an EMBL/GenBank/DDBJ whole genome shotgun (WGS) entry which is preliminary data.</text>
</comment>
<accession>A0AAN6Z9B5</accession>
<dbReference type="Proteomes" id="UP001302602">
    <property type="component" value="Unassembled WGS sequence"/>
</dbReference>
<gene>
    <name evidence="2" type="ORF">N657DRAFT_72035</name>
</gene>
<keyword evidence="1" id="KW-1133">Transmembrane helix</keyword>
<reference evidence="2" key="1">
    <citation type="journal article" date="2023" name="Mol. Phylogenet. Evol.">
        <title>Genome-scale phylogeny and comparative genomics of the fungal order Sordariales.</title>
        <authorList>
            <person name="Hensen N."/>
            <person name="Bonometti L."/>
            <person name="Westerberg I."/>
            <person name="Brannstrom I.O."/>
            <person name="Guillou S."/>
            <person name="Cros-Aarteil S."/>
            <person name="Calhoun S."/>
            <person name="Haridas S."/>
            <person name="Kuo A."/>
            <person name="Mondo S."/>
            <person name="Pangilinan J."/>
            <person name="Riley R."/>
            <person name="LaButti K."/>
            <person name="Andreopoulos B."/>
            <person name="Lipzen A."/>
            <person name="Chen C."/>
            <person name="Yan M."/>
            <person name="Daum C."/>
            <person name="Ng V."/>
            <person name="Clum A."/>
            <person name="Steindorff A."/>
            <person name="Ohm R.A."/>
            <person name="Martin F."/>
            <person name="Silar P."/>
            <person name="Natvig D.O."/>
            <person name="Lalanne C."/>
            <person name="Gautier V."/>
            <person name="Ament-Velasquez S.L."/>
            <person name="Kruys A."/>
            <person name="Hutchinson M.I."/>
            <person name="Powell A.J."/>
            <person name="Barry K."/>
            <person name="Miller A.N."/>
            <person name="Grigoriev I.V."/>
            <person name="Debuchy R."/>
            <person name="Gladieux P."/>
            <person name="Hiltunen Thoren M."/>
            <person name="Johannesson H."/>
        </authorList>
    </citation>
    <scope>NUCLEOTIDE SEQUENCE</scope>
    <source>
        <strain evidence="2">CBS 731.68</strain>
    </source>
</reference>
<keyword evidence="1" id="KW-0472">Membrane</keyword>
<evidence type="ECO:0000313" key="3">
    <source>
        <dbReference type="Proteomes" id="UP001302602"/>
    </source>
</evidence>
<organism evidence="2 3">
    <name type="scientific">Parathielavia appendiculata</name>
    <dbReference type="NCBI Taxonomy" id="2587402"/>
    <lineage>
        <taxon>Eukaryota</taxon>
        <taxon>Fungi</taxon>
        <taxon>Dikarya</taxon>
        <taxon>Ascomycota</taxon>
        <taxon>Pezizomycotina</taxon>
        <taxon>Sordariomycetes</taxon>
        <taxon>Sordariomycetidae</taxon>
        <taxon>Sordariales</taxon>
        <taxon>Chaetomiaceae</taxon>
        <taxon>Parathielavia</taxon>
    </lineage>
</organism>
<evidence type="ECO:0000313" key="2">
    <source>
        <dbReference type="EMBL" id="KAK4129383.1"/>
    </source>
</evidence>
<feature type="transmembrane region" description="Helical" evidence="1">
    <location>
        <begin position="39"/>
        <end position="59"/>
    </location>
</feature>
<dbReference type="EMBL" id="MU853223">
    <property type="protein sequence ID" value="KAK4129383.1"/>
    <property type="molecule type" value="Genomic_DNA"/>
</dbReference>
<dbReference type="AlphaFoldDB" id="A0AAN6Z9B5"/>
<dbReference type="GeneID" id="87834289"/>
<keyword evidence="3" id="KW-1185">Reference proteome</keyword>
<proteinExistence type="predicted"/>
<protein>
    <submittedName>
        <fullName evidence="2">Uncharacterized protein</fullName>
    </submittedName>
</protein>
<sequence>MAAAPDALDFLATAKLSTAWIHPPGNSGSRQRRGTARQVILAGFFLWLSWSSAAAASWLSPTPTARLQSLGEHAVGWTHPDPHGQNCKPGLSRGRLLGAGLPLPSPCPAFHACWECIDQEACMKF</sequence>
<evidence type="ECO:0000256" key="1">
    <source>
        <dbReference type="SAM" id="Phobius"/>
    </source>
</evidence>
<reference evidence="2" key="2">
    <citation type="submission" date="2023-05" db="EMBL/GenBank/DDBJ databases">
        <authorList>
            <consortium name="Lawrence Berkeley National Laboratory"/>
            <person name="Steindorff A."/>
            <person name="Hensen N."/>
            <person name="Bonometti L."/>
            <person name="Westerberg I."/>
            <person name="Brannstrom I.O."/>
            <person name="Guillou S."/>
            <person name="Cros-Aarteil S."/>
            <person name="Calhoun S."/>
            <person name="Haridas S."/>
            <person name="Kuo A."/>
            <person name="Mondo S."/>
            <person name="Pangilinan J."/>
            <person name="Riley R."/>
            <person name="Labutti K."/>
            <person name="Andreopoulos B."/>
            <person name="Lipzen A."/>
            <person name="Chen C."/>
            <person name="Yanf M."/>
            <person name="Daum C."/>
            <person name="Ng V."/>
            <person name="Clum A."/>
            <person name="Ohm R."/>
            <person name="Martin F."/>
            <person name="Silar P."/>
            <person name="Natvig D."/>
            <person name="Lalanne C."/>
            <person name="Gautier V."/>
            <person name="Ament-Velasquez S.L."/>
            <person name="Kruys A."/>
            <person name="Hutchinson M.I."/>
            <person name="Powell A.J."/>
            <person name="Barry K."/>
            <person name="Miller A.N."/>
            <person name="Grigoriev I.V."/>
            <person name="Debuchy R."/>
            <person name="Gladieux P."/>
            <person name="Thoren M.H."/>
            <person name="Johannesson H."/>
        </authorList>
    </citation>
    <scope>NUCLEOTIDE SEQUENCE</scope>
    <source>
        <strain evidence="2">CBS 731.68</strain>
    </source>
</reference>
<name>A0AAN6Z9B5_9PEZI</name>
<keyword evidence="1" id="KW-0812">Transmembrane</keyword>
<dbReference type="RefSeq" id="XP_062653154.1">
    <property type="nucleotide sequence ID" value="XM_062797510.1"/>
</dbReference>